<reference evidence="1 2" key="1">
    <citation type="submission" date="2020-02" db="EMBL/GenBank/DDBJ databases">
        <title>Pseudomonas aeruginosa Phage Cocktails: Rational Design and Efficacy against Mouse Wound and Septic Infections.</title>
        <authorList>
            <person name="Jacobs A.C."/>
            <person name="Freyberger H.R."/>
            <person name="Farlow J."/>
            <person name="Watters C.M."/>
            <person name="He Y."/>
            <person name="Ward A.M."/>
            <person name="Engeman E.T."/>
            <person name="Alamneh Y.A."/>
            <person name="Sergueev K.V."/>
            <person name="Simons M.P."/>
            <person name="Tyner S.D."/>
            <person name="Nikolich M.P."/>
            <person name="Filippov A."/>
        </authorList>
    </citation>
    <scope>NUCLEOTIDE SEQUENCE [LARGE SCALE GENOMIC DNA]</scope>
</reference>
<evidence type="ECO:0000313" key="2">
    <source>
        <dbReference type="Proteomes" id="UP000501899"/>
    </source>
</evidence>
<name>A0A6G9LFT5_9CAUD</name>
<protein>
    <submittedName>
        <fullName evidence="1">Uncharacterized protein</fullName>
    </submittedName>
</protein>
<sequence length="77" mass="8648">MDIKIWPRNGVTLNNLVKSQTFLIGGDVYMVCELRSIKMKGESDEVPVLNLKTGNVIYMPPVSLVYPVTAELNCYEV</sequence>
<accession>A0A6G9LFT5</accession>
<evidence type="ECO:0000313" key="1">
    <source>
        <dbReference type="EMBL" id="QIQ64475.1"/>
    </source>
</evidence>
<dbReference type="EMBL" id="MT118288">
    <property type="protein sequence ID" value="QIQ64475.1"/>
    <property type="molecule type" value="Genomic_DNA"/>
</dbReference>
<proteinExistence type="predicted"/>
<organism evidence="1 2">
    <name type="scientific">Pseudomonas phage Epa4</name>
    <dbReference type="NCBI Taxonomy" id="2719197"/>
    <lineage>
        <taxon>Viruses</taxon>
        <taxon>Duplodnaviria</taxon>
        <taxon>Heunggongvirae</taxon>
        <taxon>Uroviricota</taxon>
        <taxon>Caudoviricetes</taxon>
        <taxon>Bruynoghevirus</taxon>
        <taxon>Bruynoghevirus PAA2</taxon>
    </lineage>
</organism>
<dbReference type="Proteomes" id="UP000501899">
    <property type="component" value="Segment"/>
</dbReference>
<gene>
    <name evidence="1" type="ORF">Epa4_gp07</name>
</gene>